<evidence type="ECO:0000256" key="6">
    <source>
        <dbReference type="ARBA" id="ARBA00022927"/>
    </source>
</evidence>
<evidence type="ECO:0000256" key="7">
    <source>
        <dbReference type="ARBA" id="ARBA00022989"/>
    </source>
</evidence>
<dbReference type="EMBL" id="WNHJ01000010">
    <property type="protein sequence ID" value="MTV62582.1"/>
    <property type="molecule type" value="Genomic_DNA"/>
</dbReference>
<dbReference type="Proteomes" id="UP000311674">
    <property type="component" value="Unassembled WGS sequence"/>
</dbReference>
<evidence type="ECO:0000313" key="23">
    <source>
        <dbReference type="EMBL" id="MTV89992.1"/>
    </source>
</evidence>
<organism evidence="26 47">
    <name type="scientific">Streptococcus pneumoniae</name>
    <dbReference type="NCBI Taxonomy" id="1313"/>
    <lineage>
        <taxon>Bacteria</taxon>
        <taxon>Bacillati</taxon>
        <taxon>Bacillota</taxon>
        <taxon>Bacilli</taxon>
        <taxon>Lactobacillales</taxon>
        <taxon>Streptococcaceae</taxon>
        <taxon>Streptococcus</taxon>
    </lineage>
</organism>
<dbReference type="EMBL" id="CABBMN010000017">
    <property type="protein sequence ID" value="VSC33828.1"/>
    <property type="molecule type" value="Genomic_DNA"/>
</dbReference>
<dbReference type="EMBL" id="WNHS01000013">
    <property type="protein sequence ID" value="MTW24143.1"/>
    <property type="molecule type" value="Genomic_DNA"/>
</dbReference>
<keyword evidence="4 12" id="KW-0812">Transmembrane</keyword>
<dbReference type="PANTHER" id="PTHR12428:SF65">
    <property type="entry name" value="CYTOCHROME C OXIDASE ASSEMBLY PROTEIN COX18, MITOCHONDRIAL"/>
    <property type="match status" value="1"/>
</dbReference>
<evidence type="ECO:0000313" key="15">
    <source>
        <dbReference type="EMBL" id="CEX65204.1"/>
    </source>
</evidence>
<dbReference type="Proteomes" id="UP000046095">
    <property type="component" value="Unassembled WGS sequence"/>
</dbReference>
<dbReference type="Proteomes" id="UP000490982">
    <property type="component" value="Unassembled WGS sequence"/>
</dbReference>
<evidence type="ECO:0000313" key="31">
    <source>
        <dbReference type="EMBL" id="VRI35694.1"/>
    </source>
</evidence>
<evidence type="ECO:0000313" key="33">
    <source>
        <dbReference type="EMBL" id="VSJ53360.1"/>
    </source>
</evidence>
<comment type="caution">
    <text evidence="12">Lacks conserved residue(s) required for the propagation of feature annotation.</text>
</comment>
<evidence type="ECO:0000313" key="54">
    <source>
        <dbReference type="Proteomes" id="UP000490982"/>
    </source>
</evidence>
<dbReference type="EMBL" id="WNIB01000022">
    <property type="protein sequence ID" value="MTV89992.1"/>
    <property type="molecule type" value="Genomic_DNA"/>
</dbReference>
<dbReference type="Proteomes" id="UP000314170">
    <property type="component" value="Unassembled WGS sequence"/>
</dbReference>
<evidence type="ECO:0000313" key="27">
    <source>
        <dbReference type="EMBL" id="TVW85391.1"/>
    </source>
</evidence>
<dbReference type="HAMAP" id="MF_01811">
    <property type="entry name" value="YidC_type2"/>
    <property type="match status" value="1"/>
</dbReference>
<evidence type="ECO:0000313" key="50">
    <source>
        <dbReference type="Proteomes" id="UP000437160"/>
    </source>
</evidence>
<feature type="transmembrane region" description="Helical" evidence="12">
    <location>
        <begin position="51"/>
        <end position="79"/>
    </location>
</feature>
<dbReference type="Proteomes" id="UP000405447">
    <property type="component" value="Unassembled WGS sequence"/>
</dbReference>
<name>A0A098Z4K3_STREE</name>
<evidence type="ECO:0000313" key="52">
    <source>
        <dbReference type="Proteomes" id="UP000476212"/>
    </source>
</evidence>
<evidence type="ECO:0000313" key="30">
    <source>
        <dbReference type="EMBL" id="VQD07915.1"/>
    </source>
</evidence>
<evidence type="ECO:0000313" key="16">
    <source>
        <dbReference type="EMBL" id="CIS48364.1"/>
    </source>
</evidence>
<dbReference type="EMBL" id="CABDQT010000001">
    <property type="protein sequence ID" value="VTH27229.1"/>
    <property type="molecule type" value="Genomic_DNA"/>
</dbReference>
<evidence type="ECO:0000313" key="21">
    <source>
        <dbReference type="EMBL" id="MTV73032.1"/>
    </source>
</evidence>
<evidence type="ECO:0000313" key="24">
    <source>
        <dbReference type="EMBL" id="MTV98260.1"/>
    </source>
</evidence>
<dbReference type="Proteomes" id="UP000290138">
    <property type="component" value="Chromosome"/>
</dbReference>
<evidence type="ECO:0000313" key="28">
    <source>
        <dbReference type="EMBL" id="VFI33145.1"/>
    </source>
</evidence>
<comment type="similarity">
    <text evidence="12">Belongs to the OXA1/ALB3/YidC family. Type 2 subfamily.</text>
</comment>
<evidence type="ECO:0000313" key="22">
    <source>
        <dbReference type="EMBL" id="MTV76594.1"/>
    </source>
</evidence>
<keyword evidence="6 12" id="KW-0653">Protein transport</keyword>
<evidence type="ECO:0000313" key="35">
    <source>
        <dbReference type="EMBL" id="VTH27229.1"/>
    </source>
</evidence>
<dbReference type="PROSITE" id="PS51257">
    <property type="entry name" value="PROKAR_LIPOPROTEIN"/>
    <property type="match status" value="1"/>
</dbReference>
<evidence type="ECO:0000313" key="49">
    <source>
        <dbReference type="Proteomes" id="UP000405447"/>
    </source>
</evidence>
<evidence type="ECO:0000256" key="3">
    <source>
        <dbReference type="ARBA" id="ARBA00022475"/>
    </source>
</evidence>
<evidence type="ECO:0000313" key="47">
    <source>
        <dbReference type="Proteomes" id="UP000318940"/>
    </source>
</evidence>
<evidence type="ECO:0000313" key="37">
    <source>
        <dbReference type="Proteomes" id="UP000042745"/>
    </source>
</evidence>
<dbReference type="Proteomes" id="UP000298847">
    <property type="component" value="Unassembled WGS sequence"/>
</dbReference>
<evidence type="ECO:0000313" key="53">
    <source>
        <dbReference type="Proteomes" id="UP000483094"/>
    </source>
</evidence>
<keyword evidence="10 12" id="KW-0143">Chaperone</keyword>
<comment type="function">
    <text evidence="12">Required for the insertion and/or proper folding and/or complex formation of integral membrane proteins into the membrane. Involved in integration of membrane proteins that insert both dependently and independently of the Sec translocase complex, as well as at least some lipoproteins.</text>
</comment>
<dbReference type="GO" id="GO:0032977">
    <property type="term" value="F:membrane insertase activity"/>
    <property type="evidence" value="ECO:0007669"/>
    <property type="project" value="InterPro"/>
</dbReference>
<evidence type="ECO:0000256" key="9">
    <source>
        <dbReference type="ARBA" id="ARBA00023139"/>
    </source>
</evidence>
<evidence type="ECO:0000313" key="32">
    <source>
        <dbReference type="EMBL" id="VSC33828.1"/>
    </source>
</evidence>
<dbReference type="NCBIfam" id="TIGR03592">
    <property type="entry name" value="yidC_oxa1_cterm"/>
    <property type="match status" value="1"/>
</dbReference>
<dbReference type="InterPro" id="IPR028055">
    <property type="entry name" value="YidC/Oxa/ALB_C"/>
</dbReference>
<dbReference type="Proteomes" id="UP000042512">
    <property type="component" value="Unassembled WGS sequence"/>
</dbReference>
<dbReference type="EMBL" id="WNIA01000013">
    <property type="protein sequence ID" value="MTV98260.1"/>
    <property type="molecule type" value="Genomic_DNA"/>
</dbReference>
<evidence type="ECO:0000313" key="45">
    <source>
        <dbReference type="Proteomes" id="UP000314107"/>
    </source>
</evidence>
<comment type="subcellular location">
    <subcellularLocation>
        <location evidence="1 12">Cell membrane</location>
        <topology evidence="1 12">Multi-pass membrane protein</topology>
    </subcellularLocation>
</comment>
<dbReference type="GO" id="GO:0015031">
    <property type="term" value="P:protein transport"/>
    <property type="evidence" value="ECO:0007669"/>
    <property type="project" value="UniProtKB-KW"/>
</dbReference>
<dbReference type="EMBL" id="CABCSJ010000014">
    <property type="protein sequence ID" value="VST76289.1"/>
    <property type="molecule type" value="Genomic_DNA"/>
</dbReference>
<dbReference type="EMBL" id="CRVC01000010">
    <property type="protein sequence ID" value="COR56701.1"/>
    <property type="molecule type" value="Genomic_DNA"/>
</dbReference>
<dbReference type="Proteomes" id="UP000310822">
    <property type="component" value="Unassembled WGS sequence"/>
</dbReference>
<evidence type="ECO:0000313" key="51">
    <source>
        <dbReference type="Proteomes" id="UP000474228"/>
    </source>
</evidence>
<dbReference type="Proteomes" id="UP000476212">
    <property type="component" value="Unassembled WGS sequence"/>
</dbReference>
<gene>
    <name evidence="12 20" type="primary">yidC</name>
    <name evidence="15" type="synonym">misCA</name>
    <name evidence="27" type="ORF">AZJ70_04070</name>
    <name evidence="26" type="ORF">AZK02_08425</name>
    <name evidence="15" type="ORF">ERS019209_01374</name>
    <name evidence="16" type="ORF">ERS019486_01013</name>
    <name evidence="17" type="ORF">ERS020485_00836</name>
    <name evidence="19" type="ORF">ERS021218_01043</name>
    <name evidence="18" type="ORF">ERS021383_01226</name>
    <name evidence="22" type="ORF">GM535_04605</name>
    <name evidence="24" type="ORF">GM536_03975</name>
    <name evidence="25" type="ORF">GM537_04590</name>
    <name evidence="20" type="ORF">GM539_04020</name>
    <name evidence="21" type="ORF">GM540_03220</name>
    <name evidence="23" type="ORF">GM544_05680</name>
    <name evidence="33" type="ORF">SAMEA104154639_01528</name>
    <name evidence="29" type="ORF">SAMEA2783718_00243</name>
    <name evidence="35" type="ORF">SAMEA3171064_00036</name>
    <name evidence="30" type="ORF">SAMEA3354366_01879</name>
    <name evidence="31" type="ORF">SAMEA3381574_01048</name>
    <name evidence="34" type="ORF">SAMEA3389245_02261</name>
    <name evidence="32" type="ORF">SAMEA3390019_01938</name>
    <name evidence="28" type="ORF">SAMEA3431391_01906</name>
</gene>
<dbReference type="EMBL" id="LR216058">
    <property type="protein sequence ID" value="VFI33145.1"/>
    <property type="molecule type" value="Genomic_DNA"/>
</dbReference>
<dbReference type="GO" id="GO:0005886">
    <property type="term" value="C:plasma membrane"/>
    <property type="evidence" value="ECO:0007669"/>
    <property type="project" value="UniProtKB-SubCell"/>
</dbReference>
<dbReference type="AlphaFoldDB" id="A0A098Z4K3"/>
<evidence type="ECO:0000313" key="48">
    <source>
        <dbReference type="Proteomes" id="UP000320896"/>
    </source>
</evidence>
<feature type="transmembrane region" description="Helical" evidence="12">
    <location>
        <begin position="203"/>
        <end position="227"/>
    </location>
</feature>
<keyword evidence="9" id="KW-0564">Palmitate</keyword>
<dbReference type="Proteomes" id="UP000474228">
    <property type="component" value="Unassembled WGS sequence"/>
</dbReference>
<evidence type="ECO:0000256" key="4">
    <source>
        <dbReference type="ARBA" id="ARBA00022692"/>
    </source>
</evidence>
<protein>
    <recommendedName>
        <fullName evidence="12">Membrane protein insertase YidC</fullName>
    </recommendedName>
    <alternativeName>
        <fullName evidence="12">Foldase YidC</fullName>
    </alternativeName>
    <alternativeName>
        <fullName evidence="12">Membrane integrase YidC</fullName>
    </alternativeName>
    <alternativeName>
        <fullName evidence="12">Membrane protein YidC</fullName>
    </alternativeName>
</protein>
<dbReference type="EMBL" id="CFFA01000016">
    <property type="protein sequence ID" value="CEX65204.1"/>
    <property type="molecule type" value="Genomic_DNA"/>
</dbReference>
<evidence type="ECO:0000313" key="40">
    <source>
        <dbReference type="Proteomes" id="UP000048507"/>
    </source>
</evidence>
<reference evidence="36 37" key="2">
    <citation type="submission" date="2015-03" db="EMBL/GenBank/DDBJ databases">
        <authorList>
            <consortium name="Pathogen Informatics"/>
            <person name="Murphy D."/>
        </authorList>
    </citation>
    <scope>NUCLEOTIDE SEQUENCE [LARGE SCALE GENOMIC DNA]</scope>
    <source>
        <strain evidence="18 38">SMRU1873</strain>
        <strain evidence="16">SMRU328</strain>
        <strain evidence="15">SMRU51</strain>
        <strain evidence="17 36">SMRU975</strain>
        <strain evidence="37 40">type strain: N</strain>
    </source>
</reference>
<evidence type="ECO:0000313" key="34">
    <source>
        <dbReference type="EMBL" id="VST76289.1"/>
    </source>
</evidence>
<dbReference type="PANTHER" id="PTHR12428">
    <property type="entry name" value="OXA1"/>
    <property type="match status" value="1"/>
</dbReference>
<reference evidence="50 51" key="5">
    <citation type="submission" date="2019-11" db="EMBL/GenBank/DDBJ databases">
        <title>Growth characteristics of pneumococcus vary with the chemical composition of the capsule and with environmental conditions.</title>
        <authorList>
            <person name="Tothpal A."/>
            <person name="Desobry K."/>
            <person name="Joshi S."/>
            <person name="Wyllie A.L."/>
            <person name="Weinberger D.M."/>
        </authorList>
    </citation>
    <scope>NUCLEOTIDE SEQUENCE [LARGE SCALE GENOMIC DNA]</scope>
    <source>
        <strain evidence="22">Pnumococcus10A</strain>
        <strain evidence="52">pnumococcus15C</strain>
        <strain evidence="23">Pnumococcus15C</strain>
        <strain evidence="50 53">pnumococcus19F</strain>
        <strain evidence="21">Pnumococcus19F</strain>
        <strain evidence="20">Pnumococcus22F</strain>
        <strain evidence="51">pnumococcus22F</strain>
        <strain evidence="54">pnumococcus23A</strain>
        <strain evidence="25">Pnumococcus23A</strain>
    </source>
</reference>
<dbReference type="EMBL" id="CABBZR010000010">
    <property type="protein sequence ID" value="VSJ53360.1"/>
    <property type="molecule type" value="Genomic_DNA"/>
</dbReference>
<evidence type="ECO:0000256" key="2">
    <source>
        <dbReference type="ARBA" id="ARBA00022448"/>
    </source>
</evidence>
<reference evidence="47 48" key="4">
    <citation type="submission" date="2019-07" db="EMBL/GenBank/DDBJ databases">
        <authorList>
            <person name="Mohale T."/>
        </authorList>
    </citation>
    <scope>NUCLEOTIDE SEQUENCE [LARGE SCALE GENOMIC DNA]</scope>
    <source>
        <strain evidence="27 48">NTPn 126</strain>
        <strain evidence="26 47">NTPn 189</strain>
    </source>
</reference>
<dbReference type="Proteomes" id="UP000320896">
    <property type="component" value="Unassembled WGS sequence"/>
</dbReference>
<dbReference type="EMBL" id="VMWH01000038">
    <property type="protein sequence ID" value="TVW85391.1"/>
    <property type="molecule type" value="Genomic_DNA"/>
</dbReference>
<dbReference type="Pfam" id="PF02096">
    <property type="entry name" value="60KD_IMP"/>
    <property type="match status" value="1"/>
</dbReference>
<evidence type="ECO:0000313" key="41">
    <source>
        <dbReference type="Proteomes" id="UP000298847"/>
    </source>
</evidence>
<evidence type="ECO:0000256" key="12">
    <source>
        <dbReference type="HAMAP-Rule" id="MF_01811"/>
    </source>
</evidence>
<keyword evidence="11 12" id="KW-0449">Lipoprotein</keyword>
<reference evidence="41 42" key="3">
    <citation type="submission" date="2019-04" db="EMBL/GenBank/DDBJ databases">
        <authorList>
            <consortium name="Pathogen Informatics"/>
        </authorList>
    </citation>
    <scope>NUCLEOTIDE SEQUENCE [LARGE SCALE GENOMIC DNA]</scope>
    <source>
        <strain evidence="28">GPS_HK_21-sc-2296565</strain>
        <strain evidence="35 45">GPSC129</strain>
        <strain evidence="32 44">GPSC148</strain>
        <strain evidence="30 41">GPSC22</strain>
        <strain evidence="31 42">GPSC232</strain>
        <strain evidence="33 46">GPSC38</strain>
        <strain evidence="34 49">GPSC535</strain>
        <strain evidence="29 43">GPSC54</strain>
    </source>
</reference>
<evidence type="ECO:0000313" key="36">
    <source>
        <dbReference type="Proteomes" id="UP000042512"/>
    </source>
</evidence>
<keyword evidence="8 12" id="KW-0472">Membrane</keyword>
<dbReference type="GO" id="GO:0051205">
    <property type="term" value="P:protein insertion into membrane"/>
    <property type="evidence" value="ECO:0007669"/>
    <property type="project" value="TreeGrafter"/>
</dbReference>
<evidence type="ECO:0000256" key="11">
    <source>
        <dbReference type="ARBA" id="ARBA00023288"/>
    </source>
</evidence>
<evidence type="ECO:0000313" key="38">
    <source>
        <dbReference type="Proteomes" id="UP000043005"/>
    </source>
</evidence>
<dbReference type="OMA" id="ATFVQQK"/>
<dbReference type="EMBL" id="CKRE01000009">
    <property type="protein sequence ID" value="CIY76688.1"/>
    <property type="molecule type" value="Genomic_DNA"/>
</dbReference>
<dbReference type="Proteomes" id="UP000304540">
    <property type="component" value="Unassembled WGS sequence"/>
</dbReference>
<reference evidence="19 39" key="1">
    <citation type="submission" date="2015-03" db="EMBL/GenBank/DDBJ databases">
        <authorList>
            <person name="Murphy D."/>
        </authorList>
    </citation>
    <scope>NUCLEOTIDE SEQUENCE [LARGE SCALE GENOMIC DNA]</scope>
    <source>
        <strain evidence="19 39">SMRU1708</strain>
    </source>
</reference>
<evidence type="ECO:0000313" key="17">
    <source>
        <dbReference type="EMBL" id="CIY76688.1"/>
    </source>
</evidence>
<dbReference type="Proteomes" id="UP000437160">
    <property type="component" value="Unassembled WGS sequence"/>
</dbReference>
<dbReference type="CDD" id="cd20070">
    <property type="entry name" value="5TM_YidC_Alb3"/>
    <property type="match status" value="1"/>
</dbReference>
<dbReference type="EMBL" id="WNHQ01000181">
    <property type="protein sequence ID" value="MTV73032.1"/>
    <property type="molecule type" value="Genomic_DNA"/>
</dbReference>
<dbReference type="OrthoDB" id="9780552at2"/>
<evidence type="ECO:0000256" key="1">
    <source>
        <dbReference type="ARBA" id="ARBA00004651"/>
    </source>
</evidence>
<keyword evidence="3 12" id="KW-1003">Cell membrane</keyword>
<dbReference type="Proteomes" id="UP000314107">
    <property type="component" value="Unassembled WGS sequence"/>
</dbReference>
<dbReference type="SMR" id="A0A098Z4K3"/>
<evidence type="ECO:0000256" key="13">
    <source>
        <dbReference type="SAM" id="SignalP"/>
    </source>
</evidence>
<keyword evidence="5 12" id="KW-0732">Signal</keyword>
<dbReference type="EMBL" id="CKGU01000011">
    <property type="protein sequence ID" value="CIS48364.1"/>
    <property type="molecule type" value="Genomic_DNA"/>
</dbReference>
<evidence type="ECO:0000313" key="43">
    <source>
        <dbReference type="Proteomes" id="UP000310822"/>
    </source>
</evidence>
<dbReference type="EMBL" id="CAASIK010000001">
    <property type="protein sequence ID" value="VNB35555.1"/>
    <property type="molecule type" value="Genomic_DNA"/>
</dbReference>
<evidence type="ECO:0000313" key="39">
    <source>
        <dbReference type="Proteomes" id="UP000046095"/>
    </source>
</evidence>
<dbReference type="Proteomes" id="UP000042745">
    <property type="component" value="Unassembled WGS sequence"/>
</dbReference>
<evidence type="ECO:0000313" key="19">
    <source>
        <dbReference type="EMBL" id="COR56701.1"/>
    </source>
</evidence>
<dbReference type="Proteomes" id="UP000318940">
    <property type="component" value="Unassembled WGS sequence"/>
</dbReference>
<dbReference type="PRINTS" id="PR00701">
    <property type="entry name" value="60KDINNERMP"/>
</dbReference>
<evidence type="ECO:0000256" key="5">
    <source>
        <dbReference type="ARBA" id="ARBA00022729"/>
    </source>
</evidence>
<sequence length="276" mass="31213">MGVKKKLKLTSLLGLSLLIMTACATNGVTSDITAESADFWSKLVYFFAEIIRFLSFDISIGVGIILFTVLIRTVLLPVFQVQMVASRKMQEAQPRIKALREQYPGRDMESRTKLEQEMRKVFKEMGVRQSDSLWPILIQMPVILALFQALSRVDFLKTGHFLWINLGSVDTTLVLPILAAVFTFLSTWLSNKALSERNGATTAMMYGIPVLIFIFAVYAPGGVALYWTVSNAYQVLQTYFLNNPFKIIAEREAVVQAQKDLENRKRKAKKKAQKTK</sequence>
<evidence type="ECO:0000259" key="14">
    <source>
        <dbReference type="Pfam" id="PF02096"/>
    </source>
</evidence>
<dbReference type="InterPro" id="IPR047196">
    <property type="entry name" value="YidC_ALB_C"/>
</dbReference>
<evidence type="ECO:0000313" key="20">
    <source>
        <dbReference type="EMBL" id="MTV62582.1"/>
    </source>
</evidence>
<evidence type="ECO:0000313" key="44">
    <source>
        <dbReference type="Proteomes" id="UP000311674"/>
    </source>
</evidence>
<dbReference type="EMBL" id="WNHN01000013">
    <property type="protein sequence ID" value="MTV76594.1"/>
    <property type="molecule type" value="Genomic_DNA"/>
</dbReference>
<evidence type="ECO:0000313" key="46">
    <source>
        <dbReference type="Proteomes" id="UP000314170"/>
    </source>
</evidence>
<dbReference type="Proteomes" id="UP000048507">
    <property type="component" value="Unassembled WGS sequence"/>
</dbReference>
<evidence type="ECO:0000256" key="10">
    <source>
        <dbReference type="ARBA" id="ARBA00023186"/>
    </source>
</evidence>
<feature type="chain" id="PRO_5015031941" description="Membrane protein insertase YidC" evidence="13">
    <location>
        <begin position="25"/>
        <end position="276"/>
    </location>
</feature>
<evidence type="ECO:0000256" key="8">
    <source>
        <dbReference type="ARBA" id="ARBA00023136"/>
    </source>
</evidence>
<dbReference type="EMBL" id="CKTV01000017">
    <property type="protein sequence ID" value="CJA43774.1"/>
    <property type="molecule type" value="Genomic_DNA"/>
</dbReference>
<dbReference type="InterPro" id="IPR001708">
    <property type="entry name" value="YidC/ALB3/OXA1/COX18"/>
</dbReference>
<dbReference type="Proteomes" id="UP000483094">
    <property type="component" value="Unassembled WGS sequence"/>
</dbReference>
<dbReference type="Proteomes" id="UP000729182">
    <property type="component" value="Unassembled WGS sequence"/>
</dbReference>
<keyword evidence="7 12" id="KW-1133">Transmembrane helix</keyword>
<dbReference type="InterPro" id="IPR023060">
    <property type="entry name" value="YidC/YidC1/YidC2_Firmicutes"/>
</dbReference>
<evidence type="ECO:0000313" key="18">
    <source>
        <dbReference type="EMBL" id="CJA43774.1"/>
    </source>
</evidence>
<proteinExistence type="inferred from homology"/>
<evidence type="ECO:0000313" key="25">
    <source>
        <dbReference type="EMBL" id="MTW24143.1"/>
    </source>
</evidence>
<accession>A0A098Z4K3</accession>
<feature type="signal peptide" evidence="13">
    <location>
        <begin position="1"/>
        <end position="24"/>
    </location>
</feature>
<evidence type="ECO:0000313" key="42">
    <source>
        <dbReference type="Proteomes" id="UP000304540"/>
    </source>
</evidence>
<evidence type="ECO:0000313" key="29">
    <source>
        <dbReference type="EMBL" id="VNB35555.1"/>
    </source>
</evidence>
<dbReference type="EMBL" id="CABABW010000007">
    <property type="protein sequence ID" value="VRI35694.1"/>
    <property type="molecule type" value="Genomic_DNA"/>
</dbReference>
<dbReference type="EMBL" id="CAAXWD010000007">
    <property type="protein sequence ID" value="VQD07915.1"/>
    <property type="molecule type" value="Genomic_DNA"/>
</dbReference>
<feature type="domain" description="Membrane insertase YidC/Oxa/ALB C-terminal" evidence="14">
    <location>
        <begin position="61"/>
        <end position="243"/>
    </location>
</feature>
<dbReference type="PATRIC" id="fig|1313.5272.peg.1674"/>
<dbReference type="Proteomes" id="UP000043005">
    <property type="component" value="Unassembled WGS sequence"/>
</dbReference>
<keyword evidence="2 12" id="KW-0813">Transport</keyword>
<evidence type="ECO:0000313" key="26">
    <source>
        <dbReference type="EMBL" id="TVW26285.1"/>
    </source>
</evidence>
<dbReference type="EMBL" id="VMVH01000076">
    <property type="protein sequence ID" value="TVW26285.1"/>
    <property type="molecule type" value="Genomic_DNA"/>
</dbReference>